<dbReference type="PROSITE" id="PS50929">
    <property type="entry name" value="ABC_TM1F"/>
    <property type="match status" value="2"/>
</dbReference>
<dbReference type="EMBL" id="LFYR01001059">
    <property type="protein sequence ID" value="KMZ65182.1"/>
    <property type="molecule type" value="Genomic_DNA"/>
</dbReference>
<feature type="transmembrane region" description="Helical" evidence="12">
    <location>
        <begin position="301"/>
        <end position="321"/>
    </location>
</feature>
<dbReference type="FunFam" id="1.20.1560.10:FF:000009">
    <property type="entry name" value="ABC transporter B family member 1"/>
    <property type="match status" value="1"/>
</dbReference>
<dbReference type="OrthoDB" id="6500128at2759"/>
<gene>
    <name evidence="15" type="ORF">ZOSMA_331G00090</name>
</gene>
<feature type="compositionally biased region" description="Acidic residues" evidence="11">
    <location>
        <begin position="1"/>
        <end position="10"/>
    </location>
</feature>
<feature type="transmembrane region" description="Helical" evidence="12">
    <location>
        <begin position="754"/>
        <end position="781"/>
    </location>
</feature>
<dbReference type="Gene3D" id="3.40.50.300">
    <property type="entry name" value="P-loop containing nucleotide triphosphate hydrolases"/>
    <property type="match status" value="2"/>
</dbReference>
<dbReference type="GO" id="GO:0010329">
    <property type="term" value="F:auxin efflux transmembrane transporter activity"/>
    <property type="evidence" value="ECO:0007669"/>
    <property type="project" value="UniProtKB-ARBA"/>
</dbReference>
<dbReference type="InterPro" id="IPR027417">
    <property type="entry name" value="P-loop_NTPase"/>
</dbReference>
<evidence type="ECO:0000313" key="16">
    <source>
        <dbReference type="Proteomes" id="UP000036987"/>
    </source>
</evidence>
<dbReference type="OMA" id="VANIMIQ"/>
<feature type="transmembrane region" description="Helical" evidence="12">
    <location>
        <begin position="221"/>
        <end position="240"/>
    </location>
</feature>
<evidence type="ECO:0000256" key="5">
    <source>
        <dbReference type="ARBA" id="ARBA00022737"/>
    </source>
</evidence>
<reference evidence="16" key="1">
    <citation type="journal article" date="2016" name="Nature">
        <title>The genome of the seagrass Zostera marina reveals angiosperm adaptation to the sea.</title>
        <authorList>
            <person name="Olsen J.L."/>
            <person name="Rouze P."/>
            <person name="Verhelst B."/>
            <person name="Lin Y.-C."/>
            <person name="Bayer T."/>
            <person name="Collen J."/>
            <person name="Dattolo E."/>
            <person name="De Paoli E."/>
            <person name="Dittami S."/>
            <person name="Maumus F."/>
            <person name="Michel G."/>
            <person name="Kersting A."/>
            <person name="Lauritano C."/>
            <person name="Lohaus R."/>
            <person name="Toepel M."/>
            <person name="Tonon T."/>
            <person name="Vanneste K."/>
            <person name="Amirebrahimi M."/>
            <person name="Brakel J."/>
            <person name="Bostroem C."/>
            <person name="Chovatia M."/>
            <person name="Grimwood J."/>
            <person name="Jenkins J.W."/>
            <person name="Jueterbock A."/>
            <person name="Mraz A."/>
            <person name="Stam W.T."/>
            <person name="Tice H."/>
            <person name="Bornberg-Bauer E."/>
            <person name="Green P.J."/>
            <person name="Pearson G.A."/>
            <person name="Procaccini G."/>
            <person name="Duarte C.M."/>
            <person name="Schmutz J."/>
            <person name="Reusch T.B.H."/>
            <person name="Van de Peer Y."/>
        </authorList>
    </citation>
    <scope>NUCLEOTIDE SEQUENCE [LARGE SCALE GENOMIC DNA]</scope>
    <source>
        <strain evidence="16">cv. Finnish</strain>
    </source>
</reference>
<keyword evidence="10" id="KW-0325">Glycoprotein</keyword>
<keyword evidence="7" id="KW-0067">ATP-binding</keyword>
<organism evidence="15 16">
    <name type="scientific">Zostera marina</name>
    <name type="common">Eelgrass</name>
    <dbReference type="NCBI Taxonomy" id="29655"/>
    <lineage>
        <taxon>Eukaryota</taxon>
        <taxon>Viridiplantae</taxon>
        <taxon>Streptophyta</taxon>
        <taxon>Embryophyta</taxon>
        <taxon>Tracheophyta</taxon>
        <taxon>Spermatophyta</taxon>
        <taxon>Magnoliopsida</taxon>
        <taxon>Liliopsida</taxon>
        <taxon>Zosteraceae</taxon>
        <taxon>Zostera</taxon>
    </lineage>
</organism>
<evidence type="ECO:0000256" key="3">
    <source>
        <dbReference type="ARBA" id="ARBA00022448"/>
    </source>
</evidence>
<keyword evidence="6" id="KW-0547">Nucleotide-binding</keyword>
<evidence type="ECO:0000256" key="6">
    <source>
        <dbReference type="ARBA" id="ARBA00022741"/>
    </source>
</evidence>
<dbReference type="PROSITE" id="PS50893">
    <property type="entry name" value="ABC_TRANSPORTER_2"/>
    <property type="match status" value="2"/>
</dbReference>
<dbReference type="GO" id="GO:0140359">
    <property type="term" value="F:ABC-type transporter activity"/>
    <property type="evidence" value="ECO:0007669"/>
    <property type="project" value="InterPro"/>
</dbReference>
<keyword evidence="8 12" id="KW-1133">Transmembrane helix</keyword>
<evidence type="ECO:0000259" key="14">
    <source>
        <dbReference type="PROSITE" id="PS50929"/>
    </source>
</evidence>
<keyword evidence="4 12" id="KW-0812">Transmembrane</keyword>
<dbReference type="GO" id="GO:0010328">
    <property type="term" value="F:auxin influx transmembrane transporter activity"/>
    <property type="evidence" value="ECO:0007669"/>
    <property type="project" value="UniProtKB-ARBA"/>
</dbReference>
<evidence type="ECO:0000313" key="15">
    <source>
        <dbReference type="EMBL" id="KMZ65182.1"/>
    </source>
</evidence>
<evidence type="ECO:0000256" key="12">
    <source>
        <dbReference type="SAM" id="Phobius"/>
    </source>
</evidence>
<feature type="compositionally biased region" description="Polar residues" evidence="11">
    <location>
        <begin position="13"/>
        <end position="29"/>
    </location>
</feature>
<feature type="domain" description="ABC transporter" evidence="13">
    <location>
        <begin position="397"/>
        <end position="633"/>
    </location>
</feature>
<dbReference type="CDD" id="cd18578">
    <property type="entry name" value="ABC_6TM_Pgp_ABCB1_D2_like"/>
    <property type="match status" value="1"/>
</dbReference>
<feature type="domain" description="ABC transmembrane type-1" evidence="14">
    <location>
        <begin position="75"/>
        <end position="362"/>
    </location>
</feature>
<evidence type="ECO:0000256" key="11">
    <source>
        <dbReference type="SAM" id="MobiDB-lite"/>
    </source>
</evidence>
<dbReference type="SUPFAM" id="SSF52540">
    <property type="entry name" value="P-loop containing nucleoside triphosphate hydrolases"/>
    <property type="match status" value="2"/>
</dbReference>
<dbReference type="GO" id="GO:0016020">
    <property type="term" value="C:membrane"/>
    <property type="evidence" value="ECO:0000318"/>
    <property type="project" value="GO_Central"/>
</dbReference>
<feature type="transmembrane region" description="Helical" evidence="12">
    <location>
        <begin position="859"/>
        <end position="879"/>
    </location>
</feature>
<dbReference type="AlphaFoldDB" id="A0A0K9PAC4"/>
<feature type="domain" description="ABC transmembrane type-1" evidence="14">
    <location>
        <begin position="714"/>
        <end position="1000"/>
    </location>
</feature>
<proteinExistence type="inferred from homology"/>
<dbReference type="Pfam" id="PF00005">
    <property type="entry name" value="ABC_tran"/>
    <property type="match status" value="2"/>
</dbReference>
<evidence type="ECO:0000256" key="1">
    <source>
        <dbReference type="ARBA" id="ARBA00004651"/>
    </source>
</evidence>
<dbReference type="FunFam" id="3.40.50.300:FF:000066">
    <property type="entry name" value="ABC transporter B family member 1"/>
    <property type="match status" value="2"/>
</dbReference>
<dbReference type="GO" id="GO:0005524">
    <property type="term" value="F:ATP binding"/>
    <property type="evidence" value="ECO:0007669"/>
    <property type="project" value="UniProtKB-KW"/>
</dbReference>
<dbReference type="InterPro" id="IPR003593">
    <property type="entry name" value="AAA+_ATPase"/>
</dbReference>
<dbReference type="InterPro" id="IPR003439">
    <property type="entry name" value="ABC_transporter-like_ATP-bd"/>
</dbReference>
<dbReference type="Proteomes" id="UP000036987">
    <property type="component" value="Unassembled WGS sequence"/>
</dbReference>
<dbReference type="CDD" id="cd03249">
    <property type="entry name" value="ABC_MTABC3_MDL1_MDL2"/>
    <property type="match status" value="2"/>
</dbReference>
<comment type="caution">
    <text evidence="15">The sequence shown here is derived from an EMBL/GenBank/DDBJ whole genome shotgun (WGS) entry which is preliminary data.</text>
</comment>
<feature type="domain" description="ABC transporter" evidence="13">
    <location>
        <begin position="1035"/>
        <end position="1272"/>
    </location>
</feature>
<sequence length="1277" mass="140199">MKNIAEIEEFESSHNSSGSNDEYSKKQANSSAPPLPSSPSKKENASSDQEIDNSAKISYFKLYSFADSLDTIMIAVGAIAAAASGVSFPIFIILFGNLINAFGKESGTSKLLDEVAQISLLLVYLAIGSGFSSSLQVICWTISSERQTWRIRNSYLKSILRQEIALFDKDGNTGKVIGRLSVDTALIQISIGEQMGLFIRSFALFIGGYAVAFYQGWLLTLIMISSIPPLLIASVVMFRIQNKFSLHEQAAYGEAANIVEQTISSIRTVVSFNGEEKAVDSYNQNLKIAESKSRRQEFGKGLSGGVAISFIYFGWALGVWYGGRLILNSGYTGGKVVNVIFSVLISSFALGQMSPCLSAFSEGKAAGYKIFQTIYREPEIDSSDNSGKILDNIHGDIELRDVVFSYPTRSDDQIFSGLSLSINSGMSTALVGESGSGKSTVISLIERFYDPQSGQVLIDGINLKDFKLRWIRGKIGLVSQEPVLFSTTLQQNIAYGKDGATLQEIKTAVELANATKFIDKMPQGLETMVGENGTQLSGGQKQRIAIARAILKDPKILLLDEATSALDVESERIVQDALDRVMKNRTTVVVAHRLSTVKNVDMIEVISHGFIVEKGSHSELIMKQDGAYSKLVQLQEANKDDLSINTASMGRRGSSLSLELSKRRSSSFYQDRIDQLQSKVEITTHDNESNTTSHPDISIRRLAYLNRTETPFLVLGTIFSFLIGLIRPIYGLFLAQIISSFYQPPSKLKKETNLWGLLFLCIGLFTLITVSIRSYMFAVAGSKLVKRVRYMFFKKVVAMEVGWFDNFENSSGAIGTRLSKDASTIKTLVGESLAMAVENGSLLIAALTISFIASWRLSLIILVLVPLSVANIMIQTRLLKPILQKAKVLYEEASQIANNAVGNIRTIASFSAEEKIIELFKNKCEIPIKSVFRAGLISGVGYGISNFMLYSIFATIFYIGGKFVEDGKIEFSDVFRVFFVLLMAFLGLFRNSTIGPDYINAKNAIASVFAILDRESKIDSEDDSGTVLEEVRGNIEFRHVNFSYPTRPDLQIFLDFNFTIHSKKVTALVGESGCGKSTVISLLQRFYDLDSGNIFLDGNNIKGLNLKWFRSQMGLVSQEPVLFNNTIRANIAYGKKDEATESDIIVSAESANAHKFISALPQGYDTLVGERGIQLSGGQKQRIAIARAIVKEPKILLLDEATSALDAESERVVQDALEKIMVNRTTIVVAHRLSTIKGADMIAVVKDGSIVEKGKHDVLVNIKDGAYASLLALNPIN</sequence>
<dbReference type="CDD" id="cd18577">
    <property type="entry name" value="ABC_6TM_Pgp_ABCB1_D1_like"/>
    <property type="match status" value="1"/>
</dbReference>
<feature type="transmembrane region" description="Helical" evidence="12">
    <location>
        <begin position="710"/>
        <end position="734"/>
    </location>
</feature>
<dbReference type="GO" id="GO:0055085">
    <property type="term" value="P:transmembrane transport"/>
    <property type="evidence" value="ECO:0000318"/>
    <property type="project" value="GO_Central"/>
</dbReference>
<dbReference type="InterPro" id="IPR039421">
    <property type="entry name" value="Type_1_exporter"/>
</dbReference>
<evidence type="ECO:0000256" key="9">
    <source>
        <dbReference type="ARBA" id="ARBA00023136"/>
    </source>
</evidence>
<feature type="transmembrane region" description="Helical" evidence="12">
    <location>
        <begin position="115"/>
        <end position="142"/>
    </location>
</feature>
<dbReference type="SUPFAM" id="SSF90123">
    <property type="entry name" value="ABC transporter transmembrane region"/>
    <property type="match status" value="2"/>
</dbReference>
<keyword evidence="3" id="KW-0813">Transport</keyword>
<dbReference type="GO" id="GO:0005886">
    <property type="term" value="C:plasma membrane"/>
    <property type="evidence" value="ECO:0007669"/>
    <property type="project" value="UniProtKB-SubCell"/>
</dbReference>
<evidence type="ECO:0000256" key="7">
    <source>
        <dbReference type="ARBA" id="ARBA00022840"/>
    </source>
</evidence>
<dbReference type="GO" id="GO:0042626">
    <property type="term" value="F:ATPase-coupled transmembrane transporter activity"/>
    <property type="evidence" value="ECO:0000318"/>
    <property type="project" value="GO_Central"/>
</dbReference>
<dbReference type="InterPro" id="IPR017871">
    <property type="entry name" value="ABC_transporter-like_CS"/>
</dbReference>
<evidence type="ECO:0000256" key="10">
    <source>
        <dbReference type="ARBA" id="ARBA00023180"/>
    </source>
</evidence>
<protein>
    <submittedName>
        <fullName evidence="15">ABC transporter B family member 4</fullName>
    </submittedName>
</protein>
<keyword evidence="9 12" id="KW-0472">Membrane</keyword>
<dbReference type="PANTHER" id="PTHR43394:SF16">
    <property type="entry name" value="ABC TRANSPORTER B FAMILY MEMBER 4-LIKE ISOFORM X1"/>
    <property type="match status" value="1"/>
</dbReference>
<name>A0A0K9PAC4_ZOSMR</name>
<comment type="similarity">
    <text evidence="2">Belongs to the ABC transporter superfamily. ABCB family. Multidrug resistance exporter (TC 3.A.1.201) subfamily.</text>
</comment>
<feature type="transmembrane region" description="Helical" evidence="12">
    <location>
        <begin position="71"/>
        <end position="95"/>
    </location>
</feature>
<evidence type="ECO:0000259" key="13">
    <source>
        <dbReference type="PROSITE" id="PS50893"/>
    </source>
</evidence>
<dbReference type="InterPro" id="IPR011527">
    <property type="entry name" value="ABC1_TM_dom"/>
</dbReference>
<keyword evidence="5" id="KW-0677">Repeat</keyword>
<dbReference type="InterPro" id="IPR036640">
    <property type="entry name" value="ABC1_TM_sf"/>
</dbReference>
<dbReference type="Gene3D" id="1.20.1560.10">
    <property type="entry name" value="ABC transporter type 1, transmembrane domain"/>
    <property type="match status" value="1"/>
</dbReference>
<dbReference type="PANTHER" id="PTHR43394">
    <property type="entry name" value="ATP-DEPENDENT PERMEASE MDL1, MITOCHONDRIAL"/>
    <property type="match status" value="1"/>
</dbReference>
<dbReference type="PROSITE" id="PS00211">
    <property type="entry name" value="ABC_TRANSPORTER_1"/>
    <property type="match status" value="2"/>
</dbReference>
<dbReference type="SMART" id="SM00382">
    <property type="entry name" value="AAA"/>
    <property type="match status" value="2"/>
</dbReference>
<evidence type="ECO:0000256" key="4">
    <source>
        <dbReference type="ARBA" id="ARBA00022692"/>
    </source>
</evidence>
<dbReference type="Pfam" id="PF00664">
    <property type="entry name" value="ABC_membrane"/>
    <property type="match status" value="2"/>
</dbReference>
<evidence type="ECO:0000256" key="8">
    <source>
        <dbReference type="ARBA" id="ARBA00022989"/>
    </source>
</evidence>
<evidence type="ECO:0000256" key="2">
    <source>
        <dbReference type="ARBA" id="ARBA00007577"/>
    </source>
</evidence>
<feature type="transmembrane region" description="Helical" evidence="12">
    <location>
        <begin position="931"/>
        <end position="959"/>
    </location>
</feature>
<feature type="transmembrane region" description="Helical" evidence="12">
    <location>
        <begin position="971"/>
        <end position="989"/>
    </location>
</feature>
<feature type="transmembrane region" description="Helical" evidence="12">
    <location>
        <begin position="197"/>
        <end position="215"/>
    </location>
</feature>
<comment type="subcellular location">
    <subcellularLocation>
        <location evidence="1">Cell membrane</location>
        <topology evidence="1">Multi-pass membrane protein</topology>
    </subcellularLocation>
</comment>
<keyword evidence="16" id="KW-1185">Reference proteome</keyword>
<dbReference type="STRING" id="29655.A0A0K9PAC4"/>
<feature type="region of interest" description="Disordered" evidence="11">
    <location>
        <begin position="1"/>
        <end position="49"/>
    </location>
</feature>
<dbReference type="GO" id="GO:0016887">
    <property type="term" value="F:ATP hydrolysis activity"/>
    <property type="evidence" value="ECO:0007669"/>
    <property type="project" value="InterPro"/>
</dbReference>
<accession>A0A0K9PAC4</accession>